<dbReference type="AlphaFoldDB" id="A0A2N4UAU4"/>
<keyword evidence="2" id="KW-0805">Transcription regulation</keyword>
<comment type="caution">
    <text evidence="6">The sequence shown here is derived from an EMBL/GenBank/DDBJ whole genome shotgun (WGS) entry which is preliminary data.</text>
</comment>
<evidence type="ECO:0000256" key="3">
    <source>
        <dbReference type="ARBA" id="ARBA00023125"/>
    </source>
</evidence>
<evidence type="ECO:0000313" key="7">
    <source>
        <dbReference type="Proteomes" id="UP000234328"/>
    </source>
</evidence>
<dbReference type="Pfam" id="PF00126">
    <property type="entry name" value="HTH_1"/>
    <property type="match status" value="1"/>
</dbReference>
<sequence length="311" mass="34428">MSGRAEEIEIFVKVYDSNSLSTAAGVSGCTPSAVSRIVKRLEDRLGVQLFYRNSRSVRPTAEGEIFYQHCVDILKSLDTAEAAVSGSADLAGVLRVNTLPTFAKYQLAPLMPEFHALYPRLRVEFILGARPADLLAQGIDVAVYSGPQPDSSLVARPLTTTRWVLVASPGYLAAHGTPGTPDDLPNHHCLNFSFPTGWNTWHFSKTDRRTFHPQAIMSSDQGDMLLALSLADMGIVRLAEYHVYGHLREGRLVQVLRSHAATDEEPIYLLYRSRDNLSPRVKAWIDFLKDKFGGRPSWTQTISANDQADSI</sequence>
<dbReference type="FunFam" id="1.10.10.10:FF:000001">
    <property type="entry name" value="LysR family transcriptional regulator"/>
    <property type="match status" value="1"/>
</dbReference>
<comment type="similarity">
    <text evidence="1">Belongs to the LysR transcriptional regulatory family.</text>
</comment>
<protein>
    <submittedName>
        <fullName evidence="6">LysR family transcriptional regulator</fullName>
    </submittedName>
</protein>
<dbReference type="PROSITE" id="PS50931">
    <property type="entry name" value="HTH_LYSR"/>
    <property type="match status" value="1"/>
</dbReference>
<keyword evidence="3" id="KW-0238">DNA-binding</keyword>
<dbReference type="Gene3D" id="3.40.190.290">
    <property type="match status" value="1"/>
</dbReference>
<evidence type="ECO:0000256" key="4">
    <source>
        <dbReference type="ARBA" id="ARBA00023163"/>
    </source>
</evidence>
<dbReference type="InterPro" id="IPR036388">
    <property type="entry name" value="WH-like_DNA-bd_sf"/>
</dbReference>
<dbReference type="GO" id="GO:0003700">
    <property type="term" value="F:DNA-binding transcription factor activity"/>
    <property type="evidence" value="ECO:0007669"/>
    <property type="project" value="InterPro"/>
</dbReference>
<dbReference type="PANTHER" id="PTHR30537">
    <property type="entry name" value="HTH-TYPE TRANSCRIPTIONAL REGULATOR"/>
    <property type="match status" value="1"/>
</dbReference>
<dbReference type="InterPro" id="IPR058163">
    <property type="entry name" value="LysR-type_TF_proteobact-type"/>
</dbReference>
<dbReference type="InterPro" id="IPR005119">
    <property type="entry name" value="LysR_subst-bd"/>
</dbReference>
<accession>A0A2N4UAU4</accession>
<dbReference type="RefSeq" id="WP_102071739.1">
    <property type="nucleotide sequence ID" value="NZ_PDNV01000016.1"/>
</dbReference>
<dbReference type="InterPro" id="IPR000847">
    <property type="entry name" value="LysR_HTH_N"/>
</dbReference>
<dbReference type="Gene3D" id="1.10.10.10">
    <property type="entry name" value="Winged helix-like DNA-binding domain superfamily/Winged helix DNA-binding domain"/>
    <property type="match status" value="1"/>
</dbReference>
<dbReference type="EMBL" id="PDNV01000016">
    <property type="protein sequence ID" value="PLC52118.1"/>
    <property type="molecule type" value="Genomic_DNA"/>
</dbReference>
<dbReference type="Proteomes" id="UP000234328">
    <property type="component" value="Unassembled WGS sequence"/>
</dbReference>
<name>A0A2N4UAU4_9BURK</name>
<dbReference type="SUPFAM" id="SSF46785">
    <property type="entry name" value="Winged helix' DNA-binding domain"/>
    <property type="match status" value="1"/>
</dbReference>
<evidence type="ECO:0000256" key="1">
    <source>
        <dbReference type="ARBA" id="ARBA00009437"/>
    </source>
</evidence>
<feature type="domain" description="HTH lysR-type" evidence="5">
    <location>
        <begin position="8"/>
        <end position="60"/>
    </location>
</feature>
<keyword evidence="7" id="KW-1185">Reference proteome</keyword>
<organism evidence="6 7">
    <name type="scientific">Pollutimonas nitritireducens</name>
    <dbReference type="NCBI Taxonomy" id="2045209"/>
    <lineage>
        <taxon>Bacteria</taxon>
        <taxon>Pseudomonadati</taxon>
        <taxon>Pseudomonadota</taxon>
        <taxon>Betaproteobacteria</taxon>
        <taxon>Burkholderiales</taxon>
        <taxon>Alcaligenaceae</taxon>
        <taxon>Pollutimonas</taxon>
    </lineage>
</organism>
<proteinExistence type="inferred from homology"/>
<evidence type="ECO:0000256" key="2">
    <source>
        <dbReference type="ARBA" id="ARBA00023015"/>
    </source>
</evidence>
<reference evidence="6 7" key="1">
    <citation type="submission" date="2017-10" db="EMBL/GenBank/DDBJ databases">
        <title>Two draft genome sequences of Pusillimonas sp. strains isolated from a nitrate- and radionuclide-contaminated groundwater in Russia.</title>
        <authorList>
            <person name="Grouzdev D.S."/>
            <person name="Tourova T.P."/>
            <person name="Goeva M.A."/>
            <person name="Babich T.L."/>
            <person name="Sokolova D.S."/>
            <person name="Abdullin R."/>
            <person name="Poltaraus A.B."/>
            <person name="Toshchakov S.V."/>
            <person name="Nazina T.N."/>
        </authorList>
    </citation>
    <scope>NUCLEOTIDE SEQUENCE [LARGE SCALE GENOMIC DNA]</scope>
    <source>
        <strain evidence="6 7">JR1/69-2-13</strain>
    </source>
</reference>
<dbReference type="SUPFAM" id="SSF53850">
    <property type="entry name" value="Periplasmic binding protein-like II"/>
    <property type="match status" value="1"/>
</dbReference>
<dbReference type="PANTHER" id="PTHR30537:SF5">
    <property type="entry name" value="HTH-TYPE TRANSCRIPTIONAL ACTIVATOR TTDR-RELATED"/>
    <property type="match status" value="1"/>
</dbReference>
<dbReference type="Pfam" id="PF03466">
    <property type="entry name" value="LysR_substrate"/>
    <property type="match status" value="1"/>
</dbReference>
<evidence type="ECO:0000259" key="5">
    <source>
        <dbReference type="PROSITE" id="PS50931"/>
    </source>
</evidence>
<gene>
    <name evidence="6" type="ORF">CR155_19625</name>
</gene>
<keyword evidence="4" id="KW-0804">Transcription</keyword>
<dbReference type="InterPro" id="IPR036390">
    <property type="entry name" value="WH_DNA-bd_sf"/>
</dbReference>
<dbReference type="PROSITE" id="PS51257">
    <property type="entry name" value="PROKAR_LIPOPROTEIN"/>
    <property type="match status" value="1"/>
</dbReference>
<evidence type="ECO:0000313" key="6">
    <source>
        <dbReference type="EMBL" id="PLC52118.1"/>
    </source>
</evidence>
<dbReference type="GO" id="GO:0003677">
    <property type="term" value="F:DNA binding"/>
    <property type="evidence" value="ECO:0007669"/>
    <property type="project" value="UniProtKB-KW"/>
</dbReference>
<dbReference type="CDD" id="cd08422">
    <property type="entry name" value="PBP2_CrgA_like"/>
    <property type="match status" value="1"/>
</dbReference>
<dbReference type="OrthoDB" id="8954631at2"/>